<name>G5B3M2_HETGA</name>
<proteinExistence type="predicted"/>
<evidence type="ECO:0000313" key="2">
    <source>
        <dbReference type="Proteomes" id="UP000006813"/>
    </source>
</evidence>
<dbReference type="EMBL" id="JH168281">
    <property type="protein sequence ID" value="EHB03890.1"/>
    <property type="molecule type" value="Genomic_DNA"/>
</dbReference>
<organism evidence="1 2">
    <name type="scientific">Heterocephalus glaber</name>
    <name type="common">Naked mole rat</name>
    <dbReference type="NCBI Taxonomy" id="10181"/>
    <lineage>
        <taxon>Eukaryota</taxon>
        <taxon>Metazoa</taxon>
        <taxon>Chordata</taxon>
        <taxon>Craniata</taxon>
        <taxon>Vertebrata</taxon>
        <taxon>Euteleostomi</taxon>
        <taxon>Mammalia</taxon>
        <taxon>Eutheria</taxon>
        <taxon>Euarchontoglires</taxon>
        <taxon>Glires</taxon>
        <taxon>Rodentia</taxon>
        <taxon>Hystricomorpha</taxon>
        <taxon>Bathyergidae</taxon>
        <taxon>Heterocephalus</taxon>
    </lineage>
</organism>
<gene>
    <name evidence="1" type="ORF">GW7_19585</name>
</gene>
<reference evidence="1 2" key="1">
    <citation type="journal article" date="2011" name="Nature">
        <title>Genome sequencing reveals insights into physiology and longevity of the naked mole rat.</title>
        <authorList>
            <person name="Kim E.B."/>
            <person name="Fang X."/>
            <person name="Fushan A.A."/>
            <person name="Huang Z."/>
            <person name="Lobanov A.V."/>
            <person name="Han L."/>
            <person name="Marino S.M."/>
            <person name="Sun X."/>
            <person name="Turanov A.A."/>
            <person name="Yang P."/>
            <person name="Yim S.H."/>
            <person name="Zhao X."/>
            <person name="Kasaikina M.V."/>
            <person name="Stoletzki N."/>
            <person name="Peng C."/>
            <person name="Polak P."/>
            <person name="Xiong Z."/>
            <person name="Kiezun A."/>
            <person name="Zhu Y."/>
            <person name="Chen Y."/>
            <person name="Kryukov G.V."/>
            <person name="Zhang Q."/>
            <person name="Peshkin L."/>
            <person name="Yang L."/>
            <person name="Bronson R.T."/>
            <person name="Buffenstein R."/>
            <person name="Wang B."/>
            <person name="Han C."/>
            <person name="Li Q."/>
            <person name="Chen L."/>
            <person name="Zhao W."/>
            <person name="Sunyaev S.R."/>
            <person name="Park T.J."/>
            <person name="Zhang G."/>
            <person name="Wang J."/>
            <person name="Gladyshev V.N."/>
        </authorList>
    </citation>
    <scope>NUCLEOTIDE SEQUENCE [LARGE SCALE GENOMIC DNA]</scope>
</reference>
<dbReference type="PANTHER" id="PTHR19446">
    <property type="entry name" value="REVERSE TRANSCRIPTASES"/>
    <property type="match status" value="1"/>
</dbReference>
<sequence length="247" mass="29142">MAILLKLLYRFNAIPIEISTVYFTEVEKRIQKFIWNQKRPRIAKAILGNKDRTGGGITIPNLQLYYKATVIKTAWYWQRNRPEDQWNRLEDAETTPDTLSHLIFDKGAKHPHWRKDSLFNKWCWKNWASTCQRLKLDLYLSPCTKLKSKWIKDLNIKIETLNQLEQRLGRTLEDIGVGKDFMNKTSVAHELAQTINKWDLFLLKGFCTARETTSSVKRQPTMWEKIFTCSSSDKGLLSRIYKELKKI</sequence>
<dbReference type="InParanoid" id="G5B3M2"/>
<dbReference type="AlphaFoldDB" id="G5B3M2"/>
<protein>
    <submittedName>
        <fullName evidence="1">Retrovirus-related Pol polyprotein LINE-1</fullName>
    </submittedName>
</protein>
<dbReference type="Proteomes" id="UP000006813">
    <property type="component" value="Unassembled WGS sequence"/>
</dbReference>
<feature type="non-terminal residue" evidence="1">
    <location>
        <position position="1"/>
    </location>
</feature>
<evidence type="ECO:0000313" key="1">
    <source>
        <dbReference type="EMBL" id="EHB03890.1"/>
    </source>
</evidence>
<accession>G5B3M2</accession>